<dbReference type="Proteomes" id="UP000196331">
    <property type="component" value="Unassembled WGS sequence"/>
</dbReference>
<name>A0A1R4I2I8_9GAMM</name>
<dbReference type="AlphaFoldDB" id="A0A1R4I2I8"/>
<comment type="caution">
    <text evidence="1">The sequence shown here is derived from an EMBL/GenBank/DDBJ whole genome shotgun (WGS) entry which is preliminary data.</text>
</comment>
<reference evidence="1 2" key="1">
    <citation type="submission" date="2017-02" db="EMBL/GenBank/DDBJ databases">
        <authorList>
            <person name="Dridi B."/>
        </authorList>
    </citation>
    <scope>NUCLEOTIDE SEQUENCE [LARGE SCALE GENOMIC DNA]</scope>
    <source>
        <strain evidence="1 2">JB380</strain>
    </source>
</reference>
<accession>A0A1R4I2I8</accession>
<sequence length="77" mass="8499">MELFPAPPAGVLMVDDQRQLYTASAQLRPNTYGGNCLTLTLCGEPLERPIKMHLSTDMARELQRELQAVINQAEGNA</sequence>
<gene>
    <name evidence="1" type="ORF">CZ787_13285</name>
</gene>
<evidence type="ECO:0000313" key="1">
    <source>
        <dbReference type="EMBL" id="SJN14067.1"/>
    </source>
</evidence>
<evidence type="ECO:0000313" key="2">
    <source>
        <dbReference type="Proteomes" id="UP000196331"/>
    </source>
</evidence>
<dbReference type="EMBL" id="FUKM01000051">
    <property type="protein sequence ID" value="SJN14067.1"/>
    <property type="molecule type" value="Genomic_DNA"/>
</dbReference>
<protein>
    <submittedName>
        <fullName evidence="1">Uncharacterized protein</fullName>
    </submittedName>
</protein>
<organism evidence="1 2">
    <name type="scientific">Halomonas citrativorans</name>
    <dbReference type="NCBI Taxonomy" id="2742612"/>
    <lineage>
        <taxon>Bacteria</taxon>
        <taxon>Pseudomonadati</taxon>
        <taxon>Pseudomonadota</taxon>
        <taxon>Gammaproteobacteria</taxon>
        <taxon>Oceanospirillales</taxon>
        <taxon>Halomonadaceae</taxon>
        <taxon>Halomonas</taxon>
    </lineage>
</organism>
<proteinExistence type="predicted"/>